<sequence>MKALAPLLAAAALAACGNPAPESTPAPSAAAETDLFTALSARCGQAYEGRVLGDDPRDADWRSERMVMHIRECSADEIRIPLHVGENRSRTWVVTRQGEGLRLKHDHRHEDGSEDVLTQYGGDTEGAVTGLTAEFPADEFSRDLFVREGIPVSADNVWLMQIEGETFTYGLTRPDRNFRAVFDLSEPVEAPPAPWGFED</sequence>
<keyword evidence="2" id="KW-1185">Reference proteome</keyword>
<dbReference type="RefSeq" id="WP_343165083.1">
    <property type="nucleotide sequence ID" value="NZ_JBHRSV010000002.1"/>
</dbReference>
<reference evidence="2" key="1">
    <citation type="journal article" date="2019" name="Int. J. Syst. Evol. Microbiol.">
        <title>The Global Catalogue of Microorganisms (GCM) 10K type strain sequencing project: providing services to taxonomists for standard genome sequencing and annotation.</title>
        <authorList>
            <consortium name="The Broad Institute Genomics Platform"/>
            <consortium name="The Broad Institute Genome Sequencing Center for Infectious Disease"/>
            <person name="Wu L."/>
            <person name="Ma J."/>
        </authorList>
    </citation>
    <scope>NUCLEOTIDE SEQUENCE [LARGE SCALE GENOMIC DNA]</scope>
    <source>
        <strain evidence="2">KCTC 52487</strain>
    </source>
</reference>
<protein>
    <recommendedName>
        <fullName evidence="3">Lipoprotein</fullName>
    </recommendedName>
</protein>
<comment type="caution">
    <text evidence="1">The sequence shown here is derived from an EMBL/GenBank/DDBJ whole genome shotgun (WGS) entry which is preliminary data.</text>
</comment>
<proteinExistence type="predicted"/>
<dbReference type="EMBL" id="JBHRSV010000002">
    <property type="protein sequence ID" value="MFC2925289.1"/>
    <property type="molecule type" value="Genomic_DNA"/>
</dbReference>
<name>A0ABV6ZV18_9PROT</name>
<dbReference type="Proteomes" id="UP001595379">
    <property type="component" value="Unassembled WGS sequence"/>
</dbReference>
<accession>A0ABV6ZV18</accession>
<gene>
    <name evidence="1" type="ORF">ACFOOR_04140</name>
</gene>
<organism evidence="1 2">
    <name type="scientific">Hyphobacterium vulgare</name>
    <dbReference type="NCBI Taxonomy" id="1736751"/>
    <lineage>
        <taxon>Bacteria</taxon>
        <taxon>Pseudomonadati</taxon>
        <taxon>Pseudomonadota</taxon>
        <taxon>Alphaproteobacteria</taxon>
        <taxon>Maricaulales</taxon>
        <taxon>Maricaulaceae</taxon>
        <taxon>Hyphobacterium</taxon>
    </lineage>
</organism>
<evidence type="ECO:0000313" key="1">
    <source>
        <dbReference type="EMBL" id="MFC2925289.1"/>
    </source>
</evidence>
<evidence type="ECO:0008006" key="3">
    <source>
        <dbReference type="Google" id="ProtNLM"/>
    </source>
</evidence>
<dbReference type="PROSITE" id="PS51257">
    <property type="entry name" value="PROKAR_LIPOPROTEIN"/>
    <property type="match status" value="1"/>
</dbReference>
<evidence type="ECO:0000313" key="2">
    <source>
        <dbReference type="Proteomes" id="UP001595379"/>
    </source>
</evidence>